<evidence type="ECO:0000313" key="17">
    <source>
        <dbReference type="Proteomes" id="UP000886611"/>
    </source>
</evidence>
<dbReference type="InterPro" id="IPR027417">
    <property type="entry name" value="P-loop_NTPase"/>
</dbReference>
<dbReference type="Proteomes" id="UP000886611">
    <property type="component" value="Unassembled WGS sequence"/>
</dbReference>
<dbReference type="PROSITE" id="PS51421">
    <property type="entry name" value="RAS"/>
    <property type="match status" value="1"/>
</dbReference>
<dbReference type="SMART" id="SM00173">
    <property type="entry name" value="RAS"/>
    <property type="match status" value="1"/>
</dbReference>
<dbReference type="GO" id="GO:0005525">
    <property type="term" value="F:GTP binding"/>
    <property type="evidence" value="ECO:0007669"/>
    <property type="project" value="InterPro"/>
</dbReference>
<evidence type="ECO:0000256" key="3">
    <source>
        <dbReference type="ARBA" id="ARBA00009646"/>
    </source>
</evidence>
<dbReference type="Gene3D" id="3.40.50.300">
    <property type="entry name" value="P-loop containing nucleotide triphosphate hydrolases"/>
    <property type="match status" value="1"/>
</dbReference>
<comment type="function">
    <text evidence="1">Crystallins are the dominant structural components of the vertebrate eye lens.</text>
</comment>
<feature type="compositionally biased region" description="Polar residues" evidence="12">
    <location>
        <begin position="205"/>
        <end position="219"/>
    </location>
</feature>
<organism evidence="16 17">
    <name type="scientific">Polypterus senegalus</name>
    <name type="common">Senegal bichir</name>
    <dbReference type="NCBI Taxonomy" id="55291"/>
    <lineage>
        <taxon>Eukaryota</taxon>
        <taxon>Metazoa</taxon>
        <taxon>Chordata</taxon>
        <taxon>Craniata</taxon>
        <taxon>Vertebrata</taxon>
        <taxon>Euteleostomi</taxon>
        <taxon>Actinopterygii</taxon>
        <taxon>Polypteriformes</taxon>
        <taxon>Polypteridae</taxon>
        <taxon>Polypterus</taxon>
    </lineage>
</organism>
<feature type="compositionally biased region" description="Low complexity" evidence="12">
    <location>
        <begin position="135"/>
        <end position="154"/>
    </location>
</feature>
<dbReference type="GO" id="GO:0019887">
    <property type="term" value="F:protein kinase regulator activity"/>
    <property type="evidence" value="ECO:0007669"/>
    <property type="project" value="TreeGrafter"/>
</dbReference>
<keyword evidence="9" id="KW-0276">Fatty acid metabolism</keyword>
<dbReference type="Gene3D" id="3.10.580.10">
    <property type="entry name" value="CBS-domain"/>
    <property type="match status" value="2"/>
</dbReference>
<feature type="domain" description="CBS" evidence="15">
    <location>
        <begin position="688"/>
        <end position="750"/>
    </location>
</feature>
<dbReference type="EMBL" id="JAATIS010007298">
    <property type="protein sequence ID" value="KAG2458202.1"/>
    <property type="molecule type" value="Genomic_DNA"/>
</dbReference>
<feature type="domain" description="CBS" evidence="15">
    <location>
        <begin position="615"/>
        <end position="675"/>
    </location>
</feature>
<keyword evidence="9" id="KW-0444">Lipid biosynthesis</keyword>
<dbReference type="GO" id="GO:0005212">
    <property type="term" value="F:structural constituent of eye lens"/>
    <property type="evidence" value="ECO:0007669"/>
    <property type="project" value="UniProtKB-KW"/>
</dbReference>
<evidence type="ECO:0000259" key="15">
    <source>
        <dbReference type="PROSITE" id="PS51371"/>
    </source>
</evidence>
<dbReference type="Pfam" id="PF00030">
    <property type="entry name" value="Crystall"/>
    <property type="match status" value="2"/>
</dbReference>
<dbReference type="InterPro" id="IPR046342">
    <property type="entry name" value="CBS_dom_sf"/>
</dbReference>
<dbReference type="GO" id="GO:0005737">
    <property type="term" value="C:cytoplasm"/>
    <property type="evidence" value="ECO:0007669"/>
    <property type="project" value="TreeGrafter"/>
</dbReference>
<keyword evidence="6" id="KW-0677">Repeat</keyword>
<feature type="non-terminal residue" evidence="16">
    <location>
        <position position="1"/>
    </location>
</feature>
<dbReference type="AlphaFoldDB" id="A0A8X8BL01"/>
<dbReference type="InterPro" id="IPR011024">
    <property type="entry name" value="G_crystallin-like"/>
</dbReference>
<dbReference type="InterPro" id="IPR001806">
    <property type="entry name" value="Small_GTPase"/>
</dbReference>
<evidence type="ECO:0000256" key="6">
    <source>
        <dbReference type="ARBA" id="ARBA00022737"/>
    </source>
</evidence>
<keyword evidence="16" id="KW-0808">Transferase</keyword>
<evidence type="ECO:0000256" key="2">
    <source>
        <dbReference type="ARBA" id="ARBA00006750"/>
    </source>
</evidence>
<dbReference type="SMART" id="SM00116">
    <property type="entry name" value="CBS"/>
    <property type="match status" value="4"/>
</dbReference>
<feature type="domain" description="Beta/gamma crystallin 'Greek key'" evidence="14">
    <location>
        <begin position="978"/>
        <end position="1020"/>
    </location>
</feature>
<evidence type="ECO:0000256" key="8">
    <source>
        <dbReference type="ARBA" id="ARBA00023122"/>
    </source>
</evidence>
<dbReference type="PROSITE" id="PS51419">
    <property type="entry name" value="RAB"/>
    <property type="match status" value="1"/>
</dbReference>
<keyword evidence="9" id="KW-0275">Fatty acid biosynthesis</keyword>
<dbReference type="InterPro" id="IPR000644">
    <property type="entry name" value="CBS_dom"/>
</dbReference>
<feature type="domain" description="CBS" evidence="15">
    <location>
        <begin position="762"/>
        <end position="820"/>
    </location>
</feature>
<dbReference type="PANTHER" id="PTHR13780">
    <property type="entry name" value="AMP-ACTIVATED PROTEIN KINASE, GAMMA REGULATORY SUBUNIT"/>
    <property type="match status" value="1"/>
</dbReference>
<comment type="similarity">
    <text evidence="2">Belongs to the 5'-AMP-activated protein kinase gamma subunit family.</text>
</comment>
<feature type="region of interest" description="Disordered" evidence="12">
    <location>
        <begin position="103"/>
        <end position="243"/>
    </location>
</feature>
<dbReference type="SMART" id="SM00175">
    <property type="entry name" value="RAB"/>
    <property type="match status" value="1"/>
</dbReference>
<keyword evidence="9" id="KW-0443">Lipid metabolism</keyword>
<evidence type="ECO:0000256" key="5">
    <source>
        <dbReference type="ARBA" id="ARBA00022613"/>
    </source>
</evidence>
<evidence type="ECO:0000256" key="10">
    <source>
        <dbReference type="ARBA" id="ARBA00025878"/>
    </source>
</evidence>
<feature type="region of interest" description="Disordered" evidence="12">
    <location>
        <begin position="307"/>
        <end position="369"/>
    </location>
</feature>
<name>A0A8X8BL01_POLSE</name>
<evidence type="ECO:0000256" key="11">
    <source>
        <dbReference type="PROSITE-ProRule" id="PRU00703"/>
    </source>
</evidence>
<dbReference type="FunFam" id="2.60.20.10:FF:000003">
    <property type="entry name" value="Crystallin gamma S"/>
    <property type="match status" value="1"/>
</dbReference>
<evidence type="ECO:0000256" key="1">
    <source>
        <dbReference type="ARBA" id="ARBA00003689"/>
    </source>
</evidence>
<evidence type="ECO:0000256" key="12">
    <source>
        <dbReference type="SAM" id="MobiDB-lite"/>
    </source>
</evidence>
<dbReference type="Gene3D" id="2.60.20.10">
    <property type="entry name" value="Crystallins"/>
    <property type="match status" value="2"/>
</dbReference>
<evidence type="ECO:0000256" key="4">
    <source>
        <dbReference type="ARBA" id="ARBA00011245"/>
    </source>
</evidence>
<accession>A0A8X8BL01</accession>
<dbReference type="SMART" id="SM00174">
    <property type="entry name" value="RHO"/>
    <property type="match status" value="1"/>
</dbReference>
<comment type="similarity">
    <text evidence="3">Belongs to the beta/gamma-crystallin family.</text>
</comment>
<evidence type="ECO:0000256" key="13">
    <source>
        <dbReference type="SAM" id="SignalP"/>
    </source>
</evidence>
<feature type="compositionally biased region" description="Low complexity" evidence="12">
    <location>
        <begin position="317"/>
        <end position="336"/>
    </location>
</feature>
<evidence type="ECO:0000256" key="7">
    <source>
        <dbReference type="ARBA" id="ARBA00022741"/>
    </source>
</evidence>
<keyword evidence="8 11" id="KW-0129">CBS domain</keyword>
<dbReference type="PROSITE" id="PS50915">
    <property type="entry name" value="CRYSTALLIN_BETA_GAMMA"/>
    <property type="match status" value="3"/>
</dbReference>
<dbReference type="PANTHER" id="PTHR13780:SF122">
    <property type="entry name" value="5'-AMP-ACTIVATED PROTEIN KINASE SUBUNIT GAMMA-2"/>
    <property type="match status" value="1"/>
</dbReference>
<feature type="domain" description="Beta/gamma crystallin 'Greek key'" evidence="14">
    <location>
        <begin position="1069"/>
        <end position="1111"/>
    </location>
</feature>
<feature type="non-terminal residue" evidence="16">
    <location>
        <position position="1114"/>
    </location>
</feature>
<dbReference type="Pfam" id="PF00571">
    <property type="entry name" value="CBS"/>
    <property type="match status" value="3"/>
</dbReference>
<dbReference type="GO" id="GO:0005634">
    <property type="term" value="C:nucleus"/>
    <property type="evidence" value="ECO:0007669"/>
    <property type="project" value="TreeGrafter"/>
</dbReference>
<dbReference type="SUPFAM" id="SSF49695">
    <property type="entry name" value="gamma-Crystallin-like"/>
    <property type="match status" value="1"/>
</dbReference>
<dbReference type="GO" id="GO:0003924">
    <property type="term" value="F:GTPase activity"/>
    <property type="evidence" value="ECO:0007669"/>
    <property type="project" value="InterPro"/>
</dbReference>
<keyword evidence="13" id="KW-0732">Signal</keyword>
<keyword evidence="5" id="KW-0273">Eye lens protein</keyword>
<gene>
    <name evidence="16" type="primary">Prkag2</name>
    <name evidence="16" type="ORF">GTO96_0018581</name>
</gene>
<dbReference type="Pfam" id="PF08477">
    <property type="entry name" value="Roc"/>
    <property type="match status" value="1"/>
</dbReference>
<feature type="domain" description="CBS" evidence="15">
    <location>
        <begin position="517"/>
        <end position="577"/>
    </location>
</feature>
<feature type="compositionally biased region" description="Acidic residues" evidence="12">
    <location>
        <begin position="176"/>
        <end position="204"/>
    </location>
</feature>
<keyword evidence="17" id="KW-1185">Reference proteome</keyword>
<dbReference type="GO" id="GO:0019901">
    <property type="term" value="F:protein kinase binding"/>
    <property type="evidence" value="ECO:0007669"/>
    <property type="project" value="TreeGrafter"/>
</dbReference>
<comment type="subunit">
    <text evidence="4">Monomer.</text>
</comment>
<sequence length="1114" mass="124447">MLPPVYLFLVPFLLTNGHDVLQDPLGDDVSLRWIHLECEKPAEDETLERAREHYVCPHCKVAPLEGSSELQVAARVATDVAQDEAAIPERTSHAALLSAELCDPKGQGQESDNLAEAPSRQSLQQQEEDEEEEASGLPEEGLAEGSGAADAAGPLPMDLCPPTELKPPDAAVVEGGAEEEEEDEEEEEEDEEDEEDEDDEEVSEMDSTPASERSFSELSSPAEKPSPNSKLVAPPATLGPIVPPPFIPVPPKIGMGKPAITKRKFSPGRPRIRQVGLLDLSSVKDEEENSMHNTVVLFSNSDRFTLKQEESSSLSASPTRSFFFRSHSSRPSSPMSAPVRAKHSPGSPKTLFPYSYQESPPKSPRRMSFTGLFRSSSRDSSFGFTPSTSPVSMKLFSRSKKALGVSSPSSTPTQVTKQLSFPLEAYKNEPERLESRLRSNSSPADTGQHFSIPAVRAGMSAKLPTPLHMPVAPSRTVLGFAEGMLEKLELEDEVAEESESDIYMRFMKSHKCYDIVPTSSKLVVFDTTLQVKKAFFALVANGVRAAPLWETKKQSFVGMLTITDFINILHRYYKSPMASGQQTCVIRSLKTGIVATEPSGLYGFNGVNELYLQETFKPLVNISPDASLFDAVYSLIKNKIHRLPVIDPISGNALYILTHKRILKFLQLFLSEMPKPAFMKQTLEELGIGTYSNIAFIHPDTPIIKALSLFVERRVSALPVVNELGKVVDIYSKFDVINLAAEKTYNNLDITVTQALRHRSQYFEGVMKCNRLETLETIVDRIVKAEVHRLVVDDENASIVGIVSLSDILQALVLTPAGKSSLTIQFVEGQFVDSYDPTIENTFTKMITVNGQEYHLQLVDTAGQDEYSIFPQTYSIDINGYILVYSVTSNKSFEVVKVIHEKLLDMVGKVQVISCEEGKALAESWNAAFMESSAKENQIVFYEGKCFTGRKLEVYGDCDNFQDRGFMNRVNSIRVESGAWICFDHPDFRGQQYILERGEYPDFHRWNSHNDHMGSCRPVRMHGEHYRIELFEGCNFTGQCMELCEDCPFLQGRGWNKSCINAIKVYGDGAWVMYEEPNYRGRMYIVERGDYRSHNEWQGHSANVQSIRRVVNYF</sequence>
<feature type="chain" id="PRO_5036447142" evidence="13">
    <location>
        <begin position="18"/>
        <end position="1114"/>
    </location>
</feature>
<dbReference type="GO" id="GO:0006633">
    <property type="term" value="P:fatty acid biosynthetic process"/>
    <property type="evidence" value="ECO:0007669"/>
    <property type="project" value="UniProtKB-KW"/>
</dbReference>
<dbReference type="PROSITE" id="PS51371">
    <property type="entry name" value="CBS"/>
    <property type="match status" value="4"/>
</dbReference>
<dbReference type="InterPro" id="IPR050511">
    <property type="entry name" value="AMPK_gamma/SDS23_families"/>
</dbReference>
<dbReference type="SMART" id="SM00247">
    <property type="entry name" value="XTALbg"/>
    <property type="match status" value="2"/>
</dbReference>
<feature type="signal peptide" evidence="13">
    <location>
        <begin position="1"/>
        <end position="17"/>
    </location>
</feature>
<dbReference type="CDD" id="cd04618">
    <property type="entry name" value="CBS_euAMPK_gamma-like_repeat1"/>
    <property type="match status" value="1"/>
</dbReference>
<dbReference type="GO" id="GO:0016301">
    <property type="term" value="F:kinase activity"/>
    <property type="evidence" value="ECO:0007669"/>
    <property type="project" value="UniProtKB-KW"/>
</dbReference>
<feature type="domain" description="Beta/gamma crystallin 'Greek key'" evidence="14">
    <location>
        <begin position="937"/>
        <end position="977"/>
    </location>
</feature>
<dbReference type="FunFam" id="2.60.20.10:FF:000007">
    <property type="entry name" value="Crystallin gamma N"/>
    <property type="match status" value="1"/>
</dbReference>
<reference evidence="16 17" key="1">
    <citation type="journal article" date="2021" name="Cell">
        <title>Tracing the genetic footprints of vertebrate landing in non-teleost ray-finned fishes.</title>
        <authorList>
            <person name="Bi X."/>
            <person name="Wang K."/>
            <person name="Yang L."/>
            <person name="Pan H."/>
            <person name="Jiang H."/>
            <person name="Wei Q."/>
            <person name="Fang M."/>
            <person name="Yu H."/>
            <person name="Zhu C."/>
            <person name="Cai Y."/>
            <person name="He Y."/>
            <person name="Gan X."/>
            <person name="Zeng H."/>
            <person name="Yu D."/>
            <person name="Zhu Y."/>
            <person name="Jiang H."/>
            <person name="Qiu Q."/>
            <person name="Yang H."/>
            <person name="Zhang Y.E."/>
            <person name="Wang W."/>
            <person name="Zhu M."/>
            <person name="He S."/>
            <person name="Zhang G."/>
        </authorList>
    </citation>
    <scope>NUCLEOTIDE SEQUENCE [LARGE SCALE GENOMIC DNA]</scope>
    <source>
        <strain evidence="16">Bchr_013</strain>
    </source>
</reference>
<dbReference type="GO" id="GO:0016208">
    <property type="term" value="F:AMP binding"/>
    <property type="evidence" value="ECO:0007669"/>
    <property type="project" value="TreeGrafter"/>
</dbReference>
<dbReference type="InterPro" id="IPR001064">
    <property type="entry name" value="Beta/gamma_crystallin"/>
</dbReference>
<evidence type="ECO:0000259" key="14">
    <source>
        <dbReference type="PROSITE" id="PS50915"/>
    </source>
</evidence>
<evidence type="ECO:0000256" key="9">
    <source>
        <dbReference type="ARBA" id="ARBA00023160"/>
    </source>
</evidence>
<keyword evidence="16" id="KW-0418">Kinase</keyword>
<dbReference type="FunFam" id="3.10.580.10:FF:000003">
    <property type="entry name" value="Protein kinase AMP-activated non-catalytic subunit gamma 1"/>
    <property type="match status" value="1"/>
</dbReference>
<dbReference type="PRINTS" id="PR01367">
    <property type="entry name" value="BGCRYSTALLIN"/>
</dbReference>
<proteinExistence type="inferred from homology"/>
<dbReference type="SUPFAM" id="SSF52540">
    <property type="entry name" value="P-loop containing nucleoside triphosphate hydrolases"/>
    <property type="match status" value="1"/>
</dbReference>
<dbReference type="GO" id="GO:0031588">
    <property type="term" value="C:nucleotide-activated protein kinase complex"/>
    <property type="evidence" value="ECO:0007669"/>
    <property type="project" value="TreeGrafter"/>
</dbReference>
<protein>
    <submittedName>
        <fullName evidence="16">AAKG2 kinase</fullName>
    </submittedName>
</protein>
<evidence type="ECO:0000313" key="16">
    <source>
        <dbReference type="EMBL" id="KAG2458202.1"/>
    </source>
</evidence>
<dbReference type="CDD" id="cd04641">
    <property type="entry name" value="CBS_euAMPK_gamma-like_repeat2"/>
    <property type="match status" value="1"/>
</dbReference>
<dbReference type="SUPFAM" id="SSF54631">
    <property type="entry name" value="CBS-domain pair"/>
    <property type="match status" value="2"/>
</dbReference>
<comment type="subunit">
    <text evidence="10">AMPK is a heterotrimer of an alpha catalytic subunit (PRKAA1 or PRKAA2), a beta (PRKAB1 or PRKAB2) and a gamma non-catalytic subunits (PRKAG1, PRKAG2 or PRKAG3). Interacts with FNIP1 and FNIP2.</text>
</comment>
<comment type="caution">
    <text evidence="16">The sequence shown here is derived from an EMBL/GenBank/DDBJ whole genome shotgun (WGS) entry which is preliminary data.</text>
</comment>
<keyword evidence="7" id="KW-0547">Nucleotide-binding</keyword>